<accession>A0A921HX41</accession>
<evidence type="ECO:0000256" key="1">
    <source>
        <dbReference type="SAM" id="Coils"/>
    </source>
</evidence>
<keyword evidence="1" id="KW-0175">Coiled coil</keyword>
<dbReference type="AlphaFoldDB" id="A0A921HX41"/>
<evidence type="ECO:0008006" key="4">
    <source>
        <dbReference type="Google" id="ProtNLM"/>
    </source>
</evidence>
<protein>
    <recommendedName>
        <fullName evidence="4">BZIP domain-containing protein</fullName>
    </recommendedName>
</protein>
<evidence type="ECO:0000313" key="3">
    <source>
        <dbReference type="Proteomes" id="UP000717835"/>
    </source>
</evidence>
<comment type="caution">
    <text evidence="2">The sequence shown here is derived from an EMBL/GenBank/DDBJ whole genome shotgun (WGS) entry which is preliminary data.</text>
</comment>
<name>A0A921HX41_9BACT</name>
<feature type="coiled-coil region" evidence="1">
    <location>
        <begin position="61"/>
        <end position="130"/>
    </location>
</feature>
<gene>
    <name evidence="2" type="ORF">K8W02_09415</name>
</gene>
<sequence length="186" mass="21340">MFFFFNDDKLKETLEAKETNREIEVSAEEEPCEIVKNIFNEPHPTDNPRRMSLTQIAARYEKETQERIRACSTQVKTLQKELAEARARLRKLEERNALLEAEHERHKNSLVCLTDRLADLERENARLRDAIGHFYGECAELVQGAATAPTVVAQHHYYPGSLHVSGSHLPDAHFNPAPTGHELNRK</sequence>
<evidence type="ECO:0000313" key="2">
    <source>
        <dbReference type="EMBL" id="HJF92584.1"/>
    </source>
</evidence>
<dbReference type="Proteomes" id="UP000717835">
    <property type="component" value="Unassembled WGS sequence"/>
</dbReference>
<dbReference type="EMBL" id="DYVX01000077">
    <property type="protein sequence ID" value="HJF92584.1"/>
    <property type="molecule type" value="Genomic_DNA"/>
</dbReference>
<reference evidence="2" key="1">
    <citation type="journal article" date="2021" name="PeerJ">
        <title>Extensive microbial diversity within the chicken gut microbiome revealed by metagenomics and culture.</title>
        <authorList>
            <person name="Gilroy R."/>
            <person name="Ravi A."/>
            <person name="Getino M."/>
            <person name="Pursley I."/>
            <person name="Horton D.L."/>
            <person name="Alikhan N.F."/>
            <person name="Baker D."/>
            <person name="Gharbi K."/>
            <person name="Hall N."/>
            <person name="Watson M."/>
            <person name="Adriaenssens E.M."/>
            <person name="Foster-Nyarko E."/>
            <person name="Jarju S."/>
            <person name="Secka A."/>
            <person name="Antonio M."/>
            <person name="Oren A."/>
            <person name="Chaudhuri R.R."/>
            <person name="La Ragione R."/>
            <person name="Hildebrand F."/>
            <person name="Pallen M.J."/>
        </authorList>
    </citation>
    <scope>NUCLEOTIDE SEQUENCE</scope>
    <source>
        <strain evidence="2">CHK55-1828</strain>
    </source>
</reference>
<reference evidence="2" key="2">
    <citation type="submission" date="2021-09" db="EMBL/GenBank/DDBJ databases">
        <authorList>
            <person name="Gilroy R."/>
        </authorList>
    </citation>
    <scope>NUCLEOTIDE SEQUENCE</scope>
    <source>
        <strain evidence="2">CHK55-1828</strain>
    </source>
</reference>
<proteinExistence type="predicted"/>
<organism evidence="2 3">
    <name type="scientific">Mediterranea massiliensis</name>
    <dbReference type="NCBI Taxonomy" id="1841865"/>
    <lineage>
        <taxon>Bacteria</taxon>
        <taxon>Pseudomonadati</taxon>
        <taxon>Bacteroidota</taxon>
        <taxon>Bacteroidia</taxon>
        <taxon>Bacteroidales</taxon>
        <taxon>Bacteroidaceae</taxon>
        <taxon>Mediterranea</taxon>
    </lineage>
</organism>
<dbReference type="RefSeq" id="WP_276828294.1">
    <property type="nucleotide sequence ID" value="NZ_DYVX01000077.1"/>
</dbReference>